<dbReference type="InterPro" id="IPR001279">
    <property type="entry name" value="Metallo-B-lactamas"/>
</dbReference>
<evidence type="ECO:0000259" key="1">
    <source>
        <dbReference type="SMART" id="SM00849"/>
    </source>
</evidence>
<keyword evidence="3" id="KW-1185">Reference proteome</keyword>
<dbReference type="SMART" id="SM00849">
    <property type="entry name" value="Lactamase_B"/>
    <property type="match status" value="1"/>
</dbReference>
<dbReference type="AlphaFoldDB" id="A0A0G3G8U9"/>
<organism evidence="2 3">
    <name type="scientific">Thioalkalivibrio versutus</name>
    <dbReference type="NCBI Taxonomy" id="106634"/>
    <lineage>
        <taxon>Bacteria</taxon>
        <taxon>Pseudomonadati</taxon>
        <taxon>Pseudomonadota</taxon>
        <taxon>Gammaproteobacteria</taxon>
        <taxon>Chromatiales</taxon>
        <taxon>Ectothiorhodospiraceae</taxon>
        <taxon>Thioalkalivibrio</taxon>
    </lineage>
</organism>
<protein>
    <submittedName>
        <fullName evidence="2">Beta-lactamase</fullName>
    </submittedName>
</protein>
<dbReference type="STRING" id="106634.TVD_11875"/>
<evidence type="ECO:0000313" key="3">
    <source>
        <dbReference type="Proteomes" id="UP000064201"/>
    </source>
</evidence>
<feature type="domain" description="Metallo-beta-lactamase" evidence="1">
    <location>
        <begin position="12"/>
        <end position="213"/>
    </location>
</feature>
<dbReference type="Proteomes" id="UP000064201">
    <property type="component" value="Chromosome"/>
</dbReference>
<dbReference type="PANTHER" id="PTHR47619">
    <property type="entry name" value="METALLO-HYDROLASE YYCJ-RELATED"/>
    <property type="match status" value="1"/>
</dbReference>
<dbReference type="Gene3D" id="3.60.15.10">
    <property type="entry name" value="Ribonuclease Z/Hydroxyacylglutathione hydrolase-like"/>
    <property type="match status" value="1"/>
</dbReference>
<gene>
    <name evidence="2" type="ORF">TVD_11875</name>
</gene>
<proteinExistence type="predicted"/>
<name>A0A0G3G8U9_9GAMM</name>
<dbReference type="Pfam" id="PF12706">
    <property type="entry name" value="Lactamase_B_2"/>
    <property type="match status" value="1"/>
</dbReference>
<dbReference type="InterPro" id="IPR036866">
    <property type="entry name" value="RibonucZ/Hydroxyglut_hydro"/>
</dbReference>
<dbReference type="InterPro" id="IPR052533">
    <property type="entry name" value="WalJ/YycJ-like"/>
</dbReference>
<dbReference type="OrthoDB" id="9803916at2"/>
<dbReference type="PATRIC" id="fig|106634.4.peg.2425"/>
<evidence type="ECO:0000313" key="2">
    <source>
        <dbReference type="EMBL" id="AKJ96012.1"/>
    </source>
</evidence>
<dbReference type="SUPFAM" id="SSF56281">
    <property type="entry name" value="Metallo-hydrolase/oxidoreductase"/>
    <property type="match status" value="1"/>
</dbReference>
<dbReference type="KEGG" id="tvr:TVD_11875"/>
<reference evidence="2 3" key="1">
    <citation type="submission" date="2015-04" db="EMBL/GenBank/DDBJ databases">
        <title>Complete Sequence for the Genome of the Thioalkalivibrio versutus D301.</title>
        <authorList>
            <person name="Mu T."/>
            <person name="Zhou J."/>
            <person name="Xu X."/>
        </authorList>
    </citation>
    <scope>NUCLEOTIDE SEQUENCE [LARGE SCALE GENOMIC DNA]</scope>
    <source>
        <strain evidence="2 3">D301</strain>
    </source>
</reference>
<accession>A0A0G3G8U9</accession>
<dbReference type="EMBL" id="CP011367">
    <property type="protein sequence ID" value="AKJ96012.1"/>
    <property type="molecule type" value="Genomic_DNA"/>
</dbReference>
<dbReference type="PANTHER" id="PTHR47619:SF1">
    <property type="entry name" value="EXODEOXYRIBONUCLEASE WALJ"/>
    <property type="match status" value="1"/>
</dbReference>
<dbReference type="RefSeq" id="WP_047251681.1">
    <property type="nucleotide sequence ID" value="NZ_CP011367.1"/>
</dbReference>
<sequence length="256" mass="27895">MIRFCSLGSGSSGNALVVEIGATRLLVDCGFSMQELERRLSRVDLTPQDLTAVLVTHEHADHIGATAPLSRRYGLTVFTSPGTRLAARDTGFAHIQEIQADAPLEIDDAWVQPYTVPHDSREPIQFAFSDGDHRLVLMTDAGHISPHMIEVANAAEALLLECNHDPAMLAAGRYPASLKRRIAGGYGHLPNHAATDLLHRIDRSRLRHVIGMHLSSDNNHETLARQALAEGLGSSPSDPEIATQDYGFTWRTTAQA</sequence>